<evidence type="ECO:0000256" key="1">
    <source>
        <dbReference type="PIRSR" id="PIRSR613078-1"/>
    </source>
</evidence>
<feature type="binding site" evidence="2">
    <location>
        <position position="57"/>
    </location>
    <ligand>
        <name>substrate</name>
    </ligand>
</feature>
<dbReference type="Gene3D" id="3.40.50.1240">
    <property type="entry name" value="Phosphoglycerate mutase-like"/>
    <property type="match status" value="1"/>
</dbReference>
<dbReference type="InterPro" id="IPR013078">
    <property type="entry name" value="His_Pase_superF_clade-1"/>
</dbReference>
<reference evidence="3" key="2">
    <citation type="journal article" date="2021" name="Microbiome">
        <title>Successional dynamics and alternative stable states in a saline activated sludge microbial community over 9 years.</title>
        <authorList>
            <person name="Wang Y."/>
            <person name="Ye J."/>
            <person name="Ju F."/>
            <person name="Liu L."/>
            <person name="Boyd J.A."/>
            <person name="Deng Y."/>
            <person name="Parks D.H."/>
            <person name="Jiang X."/>
            <person name="Yin X."/>
            <person name="Woodcroft B.J."/>
            <person name="Tyson G.W."/>
            <person name="Hugenholtz P."/>
            <person name="Polz M.F."/>
            <person name="Zhang T."/>
        </authorList>
    </citation>
    <scope>NUCLEOTIDE SEQUENCE</scope>
    <source>
        <strain evidence="3">HKST-UBA03</strain>
    </source>
</reference>
<dbReference type="AlphaFoldDB" id="A0A955LM26"/>
<protein>
    <submittedName>
        <fullName evidence="3">Histidine phosphatase family protein</fullName>
    </submittedName>
</protein>
<comment type="caution">
    <text evidence="3">The sequence shown here is derived from an EMBL/GenBank/DDBJ whole genome shotgun (WGS) entry which is preliminary data.</text>
</comment>
<sequence length="200" mass="22901">MTIIFARHGETTGDVEDRFGGDYDDSLSETGREQVQQLAQKLKNQDIELILNSPLSRAIETATIVKDSLDLICRQEVFPEFKERNQYGRLTGMIKSEAREKYPEDAEALKDYHNTIAEAEANEDFEKRVEDGFDKLVTRMKESGVNTVFVVWHGGPMRVLFRKVLKLGELKKIDDCAFVVLKSNDDEWKVESSQGLVFDF</sequence>
<dbReference type="Proteomes" id="UP000751518">
    <property type="component" value="Unassembled WGS sequence"/>
</dbReference>
<proteinExistence type="predicted"/>
<feature type="binding site" evidence="2">
    <location>
        <position position="95"/>
    </location>
    <ligand>
        <name>substrate</name>
    </ligand>
</feature>
<dbReference type="GO" id="GO:0016791">
    <property type="term" value="F:phosphatase activity"/>
    <property type="evidence" value="ECO:0007669"/>
    <property type="project" value="TreeGrafter"/>
</dbReference>
<feature type="binding site" evidence="2">
    <location>
        <begin position="83"/>
        <end position="87"/>
    </location>
    <ligand>
        <name>substrate</name>
    </ligand>
</feature>
<evidence type="ECO:0000313" key="3">
    <source>
        <dbReference type="EMBL" id="MCA9392376.1"/>
    </source>
</evidence>
<dbReference type="InterPro" id="IPR029033">
    <property type="entry name" value="His_PPase_superfam"/>
</dbReference>
<evidence type="ECO:0000313" key="4">
    <source>
        <dbReference type="Proteomes" id="UP000751518"/>
    </source>
</evidence>
<accession>A0A955LM26</accession>
<dbReference type="GO" id="GO:0005737">
    <property type="term" value="C:cytoplasm"/>
    <property type="evidence" value="ECO:0007669"/>
    <property type="project" value="TreeGrafter"/>
</dbReference>
<organism evidence="3 4">
    <name type="scientific">candidate division WWE3 bacterium</name>
    <dbReference type="NCBI Taxonomy" id="2053526"/>
    <lineage>
        <taxon>Bacteria</taxon>
        <taxon>Katanobacteria</taxon>
    </lineage>
</organism>
<dbReference type="SUPFAM" id="SSF53254">
    <property type="entry name" value="Phosphoglycerate mutase-like"/>
    <property type="match status" value="1"/>
</dbReference>
<dbReference type="CDD" id="cd07067">
    <property type="entry name" value="HP_PGM_like"/>
    <property type="match status" value="1"/>
</dbReference>
<name>A0A955LM26_UNCKA</name>
<dbReference type="InterPro" id="IPR050275">
    <property type="entry name" value="PGM_Phosphatase"/>
</dbReference>
<dbReference type="EMBL" id="JAGQKZ010000045">
    <property type="protein sequence ID" value="MCA9392376.1"/>
    <property type="molecule type" value="Genomic_DNA"/>
</dbReference>
<evidence type="ECO:0000256" key="2">
    <source>
        <dbReference type="PIRSR" id="PIRSR613078-2"/>
    </source>
</evidence>
<dbReference type="PANTHER" id="PTHR48100:SF1">
    <property type="entry name" value="HISTIDINE PHOSPHATASE FAMILY PROTEIN-RELATED"/>
    <property type="match status" value="1"/>
</dbReference>
<feature type="active site" description="Proton donor/acceptor" evidence="1">
    <location>
        <position position="83"/>
    </location>
</feature>
<reference evidence="3" key="1">
    <citation type="submission" date="2020-04" db="EMBL/GenBank/DDBJ databases">
        <authorList>
            <person name="Zhang T."/>
        </authorList>
    </citation>
    <scope>NUCLEOTIDE SEQUENCE</scope>
    <source>
        <strain evidence="3">HKST-UBA03</strain>
    </source>
</reference>
<dbReference type="SMART" id="SM00855">
    <property type="entry name" value="PGAM"/>
    <property type="match status" value="1"/>
</dbReference>
<dbReference type="Pfam" id="PF00300">
    <property type="entry name" value="His_Phos_1"/>
    <property type="match status" value="1"/>
</dbReference>
<gene>
    <name evidence="3" type="ORF">KC614_04225</name>
</gene>
<feature type="active site" description="Tele-phosphohistidine intermediate" evidence="1">
    <location>
        <position position="8"/>
    </location>
</feature>
<dbReference type="PANTHER" id="PTHR48100">
    <property type="entry name" value="BROAD-SPECIFICITY PHOSPHATASE YOR283W-RELATED"/>
    <property type="match status" value="1"/>
</dbReference>